<keyword evidence="3" id="KW-1185">Reference proteome</keyword>
<evidence type="ECO:0000313" key="2">
    <source>
        <dbReference type="EMBL" id="CAG7646937.1"/>
    </source>
</evidence>
<dbReference type="EMBL" id="CAJVAX010000018">
    <property type="protein sequence ID" value="CAG7646937.1"/>
    <property type="molecule type" value="Genomic_DNA"/>
</dbReference>
<reference evidence="2" key="1">
    <citation type="submission" date="2021-06" db="EMBL/GenBank/DDBJ databases">
        <authorList>
            <person name="Arsene-Ploetze F."/>
        </authorList>
    </citation>
    <scope>NUCLEOTIDE SEQUENCE</scope>
    <source>
        <strain evidence="2">SBRY1</strain>
    </source>
</reference>
<organism evidence="2 3">
    <name type="scientific">Actinacidiphila bryophytorum</name>
    <dbReference type="NCBI Taxonomy" id="1436133"/>
    <lineage>
        <taxon>Bacteria</taxon>
        <taxon>Bacillati</taxon>
        <taxon>Actinomycetota</taxon>
        <taxon>Actinomycetes</taxon>
        <taxon>Kitasatosporales</taxon>
        <taxon>Streptomycetaceae</taxon>
        <taxon>Actinacidiphila</taxon>
    </lineage>
</organism>
<dbReference type="Proteomes" id="UP001153328">
    <property type="component" value="Unassembled WGS sequence"/>
</dbReference>
<evidence type="ECO:0000313" key="3">
    <source>
        <dbReference type="Proteomes" id="UP001153328"/>
    </source>
</evidence>
<name>A0A9W4MIG1_9ACTN</name>
<proteinExistence type="predicted"/>
<comment type="caution">
    <text evidence="2">The sequence shown here is derived from an EMBL/GenBank/DDBJ whole genome shotgun (WGS) entry which is preliminary data.</text>
</comment>
<dbReference type="AlphaFoldDB" id="A0A9W4MIG1"/>
<protein>
    <submittedName>
        <fullName evidence="2">Uncharacterized protein</fullName>
    </submittedName>
</protein>
<accession>A0A9W4MIG1</accession>
<gene>
    <name evidence="2" type="ORF">SBRY_40535</name>
</gene>
<feature type="compositionally biased region" description="Basic and acidic residues" evidence="1">
    <location>
        <begin position="26"/>
        <end position="35"/>
    </location>
</feature>
<evidence type="ECO:0000256" key="1">
    <source>
        <dbReference type="SAM" id="MobiDB-lite"/>
    </source>
</evidence>
<feature type="region of interest" description="Disordered" evidence="1">
    <location>
        <begin position="1"/>
        <end position="41"/>
    </location>
</feature>
<sequence length="41" mass="4393">MAAQVQHRPPQGLDRLRPEVAAGARDVGRAARTERVTAANV</sequence>